<accession>A0A8K1W7J5</accession>
<evidence type="ECO:0000313" key="2">
    <source>
        <dbReference type="EMBL" id="UFX99925.1"/>
    </source>
</evidence>
<dbReference type="EMBL" id="MH046811">
    <property type="protein sequence ID" value="UFX99925.1"/>
    <property type="molecule type" value="Genomic_DNA"/>
</dbReference>
<protein>
    <submittedName>
        <fullName evidence="2">Uncharacterized protein</fullName>
    </submittedName>
</protein>
<proteinExistence type="predicted"/>
<organism evidence="2">
    <name type="scientific">Megavirus baoshan</name>
    <dbReference type="NCBI Taxonomy" id="2496520"/>
    <lineage>
        <taxon>Viruses</taxon>
        <taxon>Varidnaviria</taxon>
        <taxon>Bamfordvirae</taxon>
        <taxon>Nucleocytoviricota</taxon>
        <taxon>Megaviricetes</taxon>
        <taxon>Imitervirales</taxon>
        <taxon>Mimiviridae</taxon>
        <taxon>Megamimivirinae</taxon>
        <taxon>Megavirus</taxon>
        <taxon>Megavirus baoshanense</taxon>
    </lineage>
</organism>
<feature type="region of interest" description="Disordered" evidence="1">
    <location>
        <begin position="15"/>
        <end position="41"/>
    </location>
</feature>
<name>A0A8K1W7J5_9VIRU</name>
<sequence>MPKKYHKKKIYFSDSEDSFSDKDHNNNNSDNDSINEYSDDDLNTEDLNKKISKKIDLYFFYLFNLSFR</sequence>
<feature type="compositionally biased region" description="Low complexity" evidence="1">
    <location>
        <begin position="26"/>
        <end position="36"/>
    </location>
</feature>
<reference evidence="2" key="1">
    <citation type="submission" date="2018-03" db="EMBL/GenBank/DDBJ databases">
        <title>Draft genome sequences of Megaviruse, new member of the family Mimiviridae isolated from water in Shanghai, China.</title>
        <authorList>
            <person name="Xia Y."/>
        </authorList>
    </citation>
    <scope>NUCLEOTIDE SEQUENCE</scope>
    <source>
        <strain evidence="2">SH</strain>
    </source>
</reference>
<gene>
    <name evidence="2" type="ORF">Mb1039</name>
</gene>
<evidence type="ECO:0000256" key="1">
    <source>
        <dbReference type="SAM" id="MobiDB-lite"/>
    </source>
</evidence>